<dbReference type="AlphaFoldDB" id="A0A016S9W7"/>
<evidence type="ECO:0000313" key="1">
    <source>
        <dbReference type="EMBL" id="EYB87142.1"/>
    </source>
</evidence>
<evidence type="ECO:0000313" key="2">
    <source>
        <dbReference type="Proteomes" id="UP000024635"/>
    </source>
</evidence>
<name>A0A016S9W7_9BILA</name>
<organism evidence="1 2">
    <name type="scientific">Ancylostoma ceylanicum</name>
    <dbReference type="NCBI Taxonomy" id="53326"/>
    <lineage>
        <taxon>Eukaryota</taxon>
        <taxon>Metazoa</taxon>
        <taxon>Ecdysozoa</taxon>
        <taxon>Nematoda</taxon>
        <taxon>Chromadorea</taxon>
        <taxon>Rhabditida</taxon>
        <taxon>Rhabditina</taxon>
        <taxon>Rhabditomorpha</taxon>
        <taxon>Strongyloidea</taxon>
        <taxon>Ancylostomatidae</taxon>
        <taxon>Ancylostomatinae</taxon>
        <taxon>Ancylostoma</taxon>
    </lineage>
</organism>
<keyword evidence="2" id="KW-1185">Reference proteome</keyword>
<dbReference type="EMBL" id="JARK01001603">
    <property type="protein sequence ID" value="EYB87142.1"/>
    <property type="molecule type" value="Genomic_DNA"/>
</dbReference>
<sequence>MVKASLDKLSNTQLTLCCPSRCSRLTMDTVRDARQRTKQRLLSRSPANSPASNALARLTSAHTSLDIHSASCVLELIPGIRFEIHGRCRYGSEDFARYDQD</sequence>
<comment type="caution">
    <text evidence="1">The sequence shown here is derived from an EMBL/GenBank/DDBJ whole genome shotgun (WGS) entry which is preliminary data.</text>
</comment>
<reference evidence="2" key="1">
    <citation type="journal article" date="2015" name="Nat. Genet.">
        <title>The genome and transcriptome of the zoonotic hookworm Ancylostoma ceylanicum identify infection-specific gene families.</title>
        <authorList>
            <person name="Schwarz E.M."/>
            <person name="Hu Y."/>
            <person name="Antoshechkin I."/>
            <person name="Miller M.M."/>
            <person name="Sternberg P.W."/>
            <person name="Aroian R.V."/>
        </authorList>
    </citation>
    <scope>NUCLEOTIDE SEQUENCE</scope>
    <source>
        <strain evidence="2">HY135</strain>
    </source>
</reference>
<proteinExistence type="predicted"/>
<protein>
    <submittedName>
        <fullName evidence="1">Uncharacterized protein</fullName>
    </submittedName>
</protein>
<accession>A0A016S9W7</accession>
<gene>
    <name evidence="1" type="primary">Acey_s0267.g735</name>
    <name evidence="1" type="ORF">Y032_0267g735</name>
</gene>
<dbReference type="Proteomes" id="UP000024635">
    <property type="component" value="Unassembled WGS sequence"/>
</dbReference>